<organism evidence="1 2">
    <name type="scientific">Halocatena pleomorpha</name>
    <dbReference type="NCBI Taxonomy" id="1785090"/>
    <lineage>
        <taxon>Archaea</taxon>
        <taxon>Methanobacteriati</taxon>
        <taxon>Methanobacteriota</taxon>
        <taxon>Stenosarchaea group</taxon>
        <taxon>Halobacteria</taxon>
        <taxon>Halobacteriales</taxon>
        <taxon>Natronomonadaceae</taxon>
        <taxon>Halocatena</taxon>
    </lineage>
</organism>
<gene>
    <name evidence="1" type="ORF">EIK79_12575</name>
</gene>
<dbReference type="InterPro" id="IPR017850">
    <property type="entry name" value="Alkaline_phosphatase_core_sf"/>
</dbReference>
<name>A0A3P3R961_9EURY</name>
<dbReference type="SUPFAM" id="SSF53649">
    <property type="entry name" value="Alkaline phosphatase-like"/>
    <property type="match status" value="1"/>
</dbReference>
<accession>A0A3P3R961</accession>
<dbReference type="AlphaFoldDB" id="A0A3P3R961"/>
<dbReference type="Gene3D" id="3.40.720.10">
    <property type="entry name" value="Alkaline Phosphatase, subunit A"/>
    <property type="match status" value="1"/>
</dbReference>
<reference evidence="1 2" key="1">
    <citation type="submission" date="2018-11" db="EMBL/GenBank/DDBJ databases">
        <title>Taxonoimc description of Halomarina strain SPP-AMP-1.</title>
        <authorList>
            <person name="Pal Y."/>
            <person name="Srinivasana K."/>
            <person name="Verma A."/>
            <person name="Kumar P."/>
        </authorList>
    </citation>
    <scope>NUCLEOTIDE SEQUENCE [LARGE SCALE GENOMIC DNA]</scope>
    <source>
        <strain evidence="1 2">SPP-AMP-1</strain>
    </source>
</reference>
<comment type="caution">
    <text evidence="1">The sequence shown here is derived from an EMBL/GenBank/DDBJ whole genome shotgun (WGS) entry which is preliminary data.</text>
</comment>
<dbReference type="Proteomes" id="UP000282322">
    <property type="component" value="Unassembled WGS sequence"/>
</dbReference>
<evidence type="ECO:0000313" key="1">
    <source>
        <dbReference type="EMBL" id="RRJ29469.1"/>
    </source>
</evidence>
<proteinExistence type="predicted"/>
<dbReference type="OrthoDB" id="100846at2157"/>
<keyword evidence="2" id="KW-1185">Reference proteome</keyword>
<sequence>MSKLASLKAGISNPRLIALEFYRHFQRNVRGRLGVDVVHRDWDTLVLLDACRYDIFERHVPFEGELSKVISRGSHTSEFLKENFMARTLPDTVYVSATPQLRAHELEENFHAVVQVWEDGWDDDLRTVLPKAMVEETLEAHESYPDKRVISHFLQPHYPFIGDHGQEIEHGTITGGGVLEDERDFASIWELLETGRVTREDVWRAYVENLELTIPHLERLLESIDGKIVVTADHGNSFGRMGVYGHPRGYYLPELVEVPWLELPFDRRREITADGTTDVAATETVENRLRDIGYR</sequence>
<dbReference type="EMBL" id="RRCH01000028">
    <property type="protein sequence ID" value="RRJ29469.1"/>
    <property type="molecule type" value="Genomic_DNA"/>
</dbReference>
<evidence type="ECO:0000313" key="2">
    <source>
        <dbReference type="Proteomes" id="UP000282322"/>
    </source>
</evidence>
<protein>
    <submittedName>
        <fullName evidence="1">Uncharacterized protein</fullName>
    </submittedName>
</protein>
<dbReference type="RefSeq" id="WP_124955458.1">
    <property type="nucleotide sequence ID" value="NZ_RRCH01000028.1"/>
</dbReference>